<evidence type="ECO:0000256" key="3">
    <source>
        <dbReference type="ARBA" id="ARBA00023002"/>
    </source>
</evidence>
<dbReference type="InterPro" id="IPR008927">
    <property type="entry name" value="6-PGluconate_DH-like_C_sf"/>
</dbReference>
<dbReference type="PANTHER" id="PTHR48075">
    <property type="entry name" value="3-HYDROXYACYL-COA DEHYDROGENASE FAMILY PROTEIN"/>
    <property type="match status" value="1"/>
</dbReference>
<keyword evidence="3" id="KW-0560">Oxidoreductase</keyword>
<dbReference type="RefSeq" id="WP_231849788.1">
    <property type="nucleotide sequence ID" value="NZ_BAAAGS010000080.1"/>
</dbReference>
<evidence type="ECO:0000256" key="2">
    <source>
        <dbReference type="ARBA" id="ARBA00009463"/>
    </source>
</evidence>
<comment type="similarity">
    <text evidence="2">Belongs to the 3-hydroxyacyl-CoA dehydrogenase family.</text>
</comment>
<comment type="pathway">
    <text evidence="1">Lipid metabolism; butanoate metabolism.</text>
</comment>
<dbReference type="PIRSF" id="PIRSF000105">
    <property type="entry name" value="HCDH"/>
    <property type="match status" value="1"/>
</dbReference>
<evidence type="ECO:0000259" key="6">
    <source>
        <dbReference type="Pfam" id="PF02737"/>
    </source>
</evidence>
<dbReference type="Pfam" id="PF00725">
    <property type="entry name" value="3HCDH"/>
    <property type="match status" value="1"/>
</dbReference>
<feature type="domain" description="3-hydroxyacyl-CoA dehydrogenase NAD binding" evidence="6">
    <location>
        <begin position="12"/>
        <end position="186"/>
    </location>
</feature>
<dbReference type="SUPFAM" id="SSF51735">
    <property type="entry name" value="NAD(P)-binding Rossmann-fold domains"/>
    <property type="match status" value="1"/>
</dbReference>
<dbReference type="PANTHER" id="PTHR48075:SF5">
    <property type="entry name" value="3-HYDROXYBUTYRYL-COA DEHYDROGENASE"/>
    <property type="match status" value="1"/>
</dbReference>
<evidence type="ECO:0000313" key="7">
    <source>
        <dbReference type="EMBL" id="GAA0559165.1"/>
    </source>
</evidence>
<evidence type="ECO:0000259" key="5">
    <source>
        <dbReference type="Pfam" id="PF00725"/>
    </source>
</evidence>
<reference evidence="7 8" key="1">
    <citation type="journal article" date="2019" name="Int. J. Syst. Evol. Microbiol.">
        <title>The Global Catalogue of Microorganisms (GCM) 10K type strain sequencing project: providing services to taxonomists for standard genome sequencing and annotation.</title>
        <authorList>
            <consortium name="The Broad Institute Genomics Platform"/>
            <consortium name="The Broad Institute Genome Sequencing Center for Infectious Disease"/>
            <person name="Wu L."/>
            <person name="Ma J."/>
        </authorList>
    </citation>
    <scope>NUCLEOTIDE SEQUENCE [LARGE SCALE GENOMIC DNA]</scope>
    <source>
        <strain evidence="7 8">JCM 10303</strain>
    </source>
</reference>
<keyword evidence="4" id="KW-0472">Membrane</keyword>
<protein>
    <submittedName>
        <fullName evidence="7">3-hydroxyacyl-CoA dehydrogenase NAD-binding domain-containing protein</fullName>
    </submittedName>
</protein>
<sequence>MSPEWNPGGSNTIAVVGAGTIGLGWAALFSAHGLEVRITDPRDDLASVVGDAMPLLAESMGRDPDQLLAGIEIADSLADAVSDADLVQENGPERLEFKQDLFADIARHAPPRAVLASSSSGIVASAIAEHLPDDVAGRLLIAHPFNPPQVVPLVEIVPGERTEERVTEAATAFYTALGKTPVRLRKEVPGFVANRLQSAVMREATHLVLEGVVRADELDTVMKSSLGGRYAAVGPFESFHLGGGPGGIRHMMRHLGAGMAERWKELGQPEPTPSDIALVVEQTEDAYGAGPDAYRTRARIRDRKQNAINTISQIEGD</sequence>
<dbReference type="InterPro" id="IPR013328">
    <property type="entry name" value="6PGD_dom2"/>
</dbReference>
<evidence type="ECO:0000256" key="4">
    <source>
        <dbReference type="SAM" id="Phobius"/>
    </source>
</evidence>
<dbReference type="Gene3D" id="3.40.50.720">
    <property type="entry name" value="NAD(P)-binding Rossmann-like Domain"/>
    <property type="match status" value="1"/>
</dbReference>
<evidence type="ECO:0000256" key="1">
    <source>
        <dbReference type="ARBA" id="ARBA00005086"/>
    </source>
</evidence>
<gene>
    <name evidence="7" type="ORF">GCM10009533_65620</name>
</gene>
<dbReference type="InterPro" id="IPR006180">
    <property type="entry name" value="3-OHacyl-CoA_DH_CS"/>
</dbReference>
<keyword evidence="4" id="KW-1133">Transmembrane helix</keyword>
<dbReference type="EMBL" id="BAAAGS010000080">
    <property type="protein sequence ID" value="GAA0559165.1"/>
    <property type="molecule type" value="Genomic_DNA"/>
</dbReference>
<feature type="transmembrane region" description="Helical" evidence="4">
    <location>
        <begin position="12"/>
        <end position="34"/>
    </location>
</feature>
<dbReference type="InterPro" id="IPR022694">
    <property type="entry name" value="3-OHacyl-CoA_DH"/>
</dbReference>
<dbReference type="InterPro" id="IPR006176">
    <property type="entry name" value="3-OHacyl-CoA_DH_NAD-bd"/>
</dbReference>
<name>A0ABN1E4Y7_SACER</name>
<keyword evidence="4" id="KW-0812">Transmembrane</keyword>
<dbReference type="SUPFAM" id="SSF48179">
    <property type="entry name" value="6-phosphogluconate dehydrogenase C-terminal domain-like"/>
    <property type="match status" value="1"/>
</dbReference>
<dbReference type="Gene3D" id="1.10.1040.10">
    <property type="entry name" value="N-(1-d-carboxylethyl)-l-norvaline Dehydrogenase, domain 2"/>
    <property type="match status" value="1"/>
</dbReference>
<organism evidence="7 8">
    <name type="scientific">Saccharopolyspora erythraea</name>
    <name type="common">Streptomyces erythraeus</name>
    <dbReference type="NCBI Taxonomy" id="1836"/>
    <lineage>
        <taxon>Bacteria</taxon>
        <taxon>Bacillati</taxon>
        <taxon>Actinomycetota</taxon>
        <taxon>Actinomycetes</taxon>
        <taxon>Pseudonocardiales</taxon>
        <taxon>Pseudonocardiaceae</taxon>
        <taxon>Saccharopolyspora</taxon>
    </lineage>
</organism>
<evidence type="ECO:0000313" key="8">
    <source>
        <dbReference type="Proteomes" id="UP001500729"/>
    </source>
</evidence>
<keyword evidence="8" id="KW-1185">Reference proteome</keyword>
<dbReference type="Pfam" id="PF02737">
    <property type="entry name" value="3HCDH_N"/>
    <property type="match status" value="1"/>
</dbReference>
<accession>A0ABN1E4Y7</accession>
<feature type="domain" description="3-hydroxyacyl-CoA dehydrogenase C-terminal" evidence="5">
    <location>
        <begin position="190"/>
        <end position="259"/>
    </location>
</feature>
<dbReference type="InterPro" id="IPR036291">
    <property type="entry name" value="NAD(P)-bd_dom_sf"/>
</dbReference>
<dbReference type="PROSITE" id="PS00067">
    <property type="entry name" value="3HCDH"/>
    <property type="match status" value="1"/>
</dbReference>
<comment type="caution">
    <text evidence="7">The sequence shown here is derived from an EMBL/GenBank/DDBJ whole genome shotgun (WGS) entry which is preliminary data.</text>
</comment>
<dbReference type="InterPro" id="IPR006108">
    <property type="entry name" value="3HC_DH_C"/>
</dbReference>
<proteinExistence type="inferred from homology"/>
<dbReference type="Proteomes" id="UP001500729">
    <property type="component" value="Unassembled WGS sequence"/>
</dbReference>